<reference evidence="1" key="1">
    <citation type="submission" date="2018-12" db="EMBL/GenBank/DDBJ databases">
        <authorList>
            <person name="Will S."/>
            <person name="Neumann-Schaal M."/>
            <person name="Henke P."/>
        </authorList>
    </citation>
    <scope>NUCLEOTIDE SEQUENCE</scope>
    <source>
        <strain evidence="1">PCC 7102</strain>
    </source>
</reference>
<proteinExistence type="predicted"/>
<sequence>MTEVLHFTGFIKGVIYRTYLADKLKKINLEEFNVNKSPKFGLIKSPITEIAYSQWVSPKRTRSYPFTRIYNTYGASKVITIIPVIKDEGKDGDRDRIQYSTISWMNLLNIYIVLAYYETADKSNKKGQADKQKLTNQKFNNEFVKSQIDEILAYHQSALHWNKSLFEERFVEIFEKALDSYDSISQQTGVEIHFRQGMNSYLKAIIEEFEEFKNISLKGSQSASKREALTSHELEYLVDGLKATFSVENYLGGVYYLTPDEIFHNGDTYIIQESKNTSTDALPKVSDIQDGLFKLILFSNLDSLTLDGQPVSFITKLKLTGNNVIGAIILPDASPAELESFLDANSKIFKKNQKEIIKKLALEAEHNQNLKIEVTRNIT</sequence>
<evidence type="ECO:0000313" key="2">
    <source>
        <dbReference type="Proteomes" id="UP000271624"/>
    </source>
</evidence>
<keyword evidence="2" id="KW-1185">Reference proteome</keyword>
<name>A0A3S5K2R1_9CYAN</name>
<dbReference type="OrthoDB" id="490757at2"/>
<protein>
    <submittedName>
        <fullName evidence="1">Uncharacterized protein</fullName>
    </submittedName>
</protein>
<dbReference type="RefSeq" id="WP_127087615.1">
    <property type="nucleotide sequence ID" value="NZ_RSCL01000062.1"/>
</dbReference>
<accession>A0A3S5K2R1</accession>
<dbReference type="EMBL" id="RSCL01000062">
    <property type="protein sequence ID" value="RUS93166.1"/>
    <property type="molecule type" value="Genomic_DNA"/>
</dbReference>
<evidence type="ECO:0000313" key="1">
    <source>
        <dbReference type="EMBL" id="RUS93166.1"/>
    </source>
</evidence>
<comment type="caution">
    <text evidence="1">The sequence shown here is derived from an EMBL/GenBank/DDBJ whole genome shotgun (WGS) entry which is preliminary data.</text>
</comment>
<dbReference type="Proteomes" id="UP000271624">
    <property type="component" value="Unassembled WGS sequence"/>
</dbReference>
<organism evidence="1 2">
    <name type="scientific">Dulcicalothrix desertica PCC 7102</name>
    <dbReference type="NCBI Taxonomy" id="232991"/>
    <lineage>
        <taxon>Bacteria</taxon>
        <taxon>Bacillati</taxon>
        <taxon>Cyanobacteriota</taxon>
        <taxon>Cyanophyceae</taxon>
        <taxon>Nostocales</taxon>
        <taxon>Calotrichaceae</taxon>
        <taxon>Dulcicalothrix</taxon>
    </lineage>
</organism>
<gene>
    <name evidence="1" type="ORF">DSM106972_097180</name>
</gene>
<dbReference type="AlphaFoldDB" id="A0A3S5K2R1"/>
<reference evidence="1" key="2">
    <citation type="journal article" date="2019" name="Genome Biol. Evol.">
        <title>Day and night: Metabolic profiles and evolutionary relationships of six axenic non-marine cyanobacteria.</title>
        <authorList>
            <person name="Will S.E."/>
            <person name="Henke P."/>
            <person name="Boedeker C."/>
            <person name="Huang S."/>
            <person name="Brinkmann H."/>
            <person name="Rohde M."/>
            <person name="Jarek M."/>
            <person name="Friedl T."/>
            <person name="Seufert S."/>
            <person name="Schumacher M."/>
            <person name="Overmann J."/>
            <person name="Neumann-Schaal M."/>
            <person name="Petersen J."/>
        </authorList>
    </citation>
    <scope>NUCLEOTIDE SEQUENCE [LARGE SCALE GENOMIC DNA]</scope>
    <source>
        <strain evidence="1">PCC 7102</strain>
    </source>
</reference>